<dbReference type="InterPro" id="IPR032430">
    <property type="entry name" value="Blm10_mid"/>
</dbReference>
<dbReference type="PANTHER" id="PTHR32170:SF3">
    <property type="entry name" value="PROTEASOME ACTIVATOR COMPLEX SUBUNIT 4"/>
    <property type="match status" value="1"/>
</dbReference>
<dbReference type="Proteomes" id="UP000189274">
    <property type="component" value="Unassembled WGS sequence"/>
</dbReference>
<name>A0A1V2LJ08_PICKU</name>
<feature type="compositionally biased region" description="Polar residues" evidence="4">
    <location>
        <begin position="1051"/>
        <end position="1074"/>
    </location>
</feature>
<feature type="region of interest" description="Disordered" evidence="4">
    <location>
        <begin position="167"/>
        <end position="200"/>
    </location>
</feature>
<gene>
    <name evidence="8" type="ORF">BOH78_3724</name>
</gene>
<keyword evidence="3" id="KW-0234">DNA repair</keyword>
<dbReference type="GO" id="GO:0005829">
    <property type="term" value="C:cytosol"/>
    <property type="evidence" value="ECO:0007669"/>
    <property type="project" value="TreeGrafter"/>
</dbReference>
<feature type="region of interest" description="Disordered" evidence="4">
    <location>
        <begin position="1051"/>
        <end position="1118"/>
    </location>
</feature>
<keyword evidence="1" id="KW-0677">Repeat</keyword>
<dbReference type="GO" id="GO:0006281">
    <property type="term" value="P:DNA repair"/>
    <property type="evidence" value="ECO:0007669"/>
    <property type="project" value="UniProtKB-KW"/>
</dbReference>
<evidence type="ECO:0000259" key="6">
    <source>
        <dbReference type="Pfam" id="PF16507"/>
    </source>
</evidence>
<comment type="caution">
    <text evidence="8">The sequence shown here is derived from an EMBL/GenBank/DDBJ whole genome shotgun (WGS) entry which is preliminary data.</text>
</comment>
<evidence type="ECO:0000259" key="5">
    <source>
        <dbReference type="Pfam" id="PF11919"/>
    </source>
</evidence>
<keyword evidence="2" id="KW-0227">DNA damage</keyword>
<feature type="compositionally biased region" description="Acidic residues" evidence="4">
    <location>
        <begin position="171"/>
        <end position="195"/>
    </location>
</feature>
<dbReference type="InterPro" id="IPR032372">
    <property type="entry name" value="Blm10_N"/>
</dbReference>
<evidence type="ECO:0000259" key="7">
    <source>
        <dbReference type="Pfam" id="PF16547"/>
    </source>
</evidence>
<evidence type="ECO:0000313" key="9">
    <source>
        <dbReference type="Proteomes" id="UP000189274"/>
    </source>
</evidence>
<keyword evidence="8" id="KW-0647">Proteasome</keyword>
<feature type="domain" description="Proteasome activator Blm10 N-terminal" evidence="7">
    <location>
        <begin position="48"/>
        <end position="125"/>
    </location>
</feature>
<dbReference type="GO" id="GO:0005634">
    <property type="term" value="C:nucleus"/>
    <property type="evidence" value="ECO:0007669"/>
    <property type="project" value="TreeGrafter"/>
</dbReference>
<sequence length="2170" mass="248284">MSSPVPEFNFARPNPKRPLNLGNSPTTDLNVSSRFVDVRATHSPQVRKELERLQMYGLDISNDDDEALKALSDPNSPFFGTNKVRKLKNKALLPYKTETIRDQYKYLSFIIAHIYIAVKSLDLKGNLTISVEDFEAAKSAVLNNEGWDDFINSTFTFDGQKYETLHTNESETIEDDENEEDSDYYDSSEDEDEDAANSTPILKVEPESASIISLKYWTKELKNLLKMGLILPLDITKKLVKVFYAVTLSRGQSIDLSFYIETITLLTREKKLLKSNGLILDWRPVYEEFATTLGNPTTFGPSMKDTRFKKLVSLALSVKYYFDDDCVPLIMENIMERLSNQTVSSSLIHLLIMLPMNFKIPSTNIDGSVYYDKRDIRYYLPIFFDLWVNHKSDKEINCLVSLVMNIAVESLKKGADDNSILYRGNYGIFTKHQFKFIMNQLFLSSQIRHNDNKMIKYCKTISQIIISSLSAQFAFEDEGILDYLKTFVDSVYTMIHPSNIGPWSSILAEVVKKLANSLHLRVQGEKKDRDLVPLYHPNYTGLPDSMKLNDSIIESIVKMLLPLIHLGSQSKSSTQRRQYNQALQVLCFMKPQLVLDNLLLDWYSSFETVNSTHRIPIVINQLNQLARIIVEIPVYRVHIARFLSLLIPAIDSNDPEKTIITTDFITTVATIIPFADLTEGAGDGGVTSIDFTSQHIAYLEAKFYESSPASRQFGEQSIPDKFEYDPDYELVALKSATSSFKEFITQFAVSCFKFLEMAPAIESTQTIESQACALISYCFEALVDSTSDELYKCLADSFFEYVTNNVKHEVALVYCNIAECIIRRDPTHQFKQYMDFFMPHIFDEIEHGAGVSRSQDILSKDQRLIWYMRILSGAISGAGVEIVSYLPQIEKFILSNTYKLKGTAGICAAMIGNCALSTISYLRPLERRLVSPTWLEEHGGKYSEECWGGFQFSEKRFEMKYLDYKWYIPSQNEVDMISRTFENIASPSISAVNKLSKRIGDNDKLSLDELDQLGFHVELLEGLLKGVCCLFDQSYKEPIENKNLGKLKSSLGPTQLSSSPSLVNLAKSDSSSSIPDEIKMQKGHLSIQPSIDKISSTSNSSTESSEKKASDDEEMQDINPINREIEEKITKADSSSNLSILSDEIELEIPTRAATPGINDSIDAVDASLTKRSDILYTYGPYFPKDSFSKGMDPSYHRLHNTRDEIGKSLHNSMRTLLKKDGFIDLISKVIQCTSTWLNDCGYYSSDNELYTDNLHFISILEFPGVFAPYTRSVLGARLAVYHCSRINISCCTRLPSKLDKALIKDLVSLAASPYGITAAHATSALSISLNRVMNCTSLIFSIFDEWEEAIMNKDKEVLLSIMIMFDKKKLRGLVEKSATMLPRYEELLFRSAELNEEEITVMSMRLFKSIKKYIRIPAEACIIEEQLIECIRPPDLDVSLKISSLKLAKAKKKAQLKQVLSRLVNKSIQRLSKKLSWKFMLLVLELITSVQSHIEVPLEENVLEAMVKFVDGSHPEISKKGMFWIASIMDTVESRAFNNYDIKNMLSTRPFDPTIVSLKSMISESNAINFFKEIQNTEDPKFYIDNKLWIPMSPWHKDINVVRKFDRKDYNLNISDKLSVQKFAECISKDWLLILLKNHIDESESTTAFFPGIVYFFTSIATLIIFGYVKNLSLSDLFEITDEIYKGEERPTHVAVSEVFCGILFACKHDSQSMSIADIEISKRIERIFDQDLTQSTYKMWSIFSWWLSSHFDVRRTPNILNLICDFEVNSDRKKSPFGLLCRITFLRSYLGSTMNRFHKFDEVTHRMFSILGHPYDTISSEVSSVLFDILFYRSTATFETFDEYMDAVHMDKTGMGLVRTQRNELFHSHLQKYFKTTLMLAAENEGKTPQEVVSSDFMFHVKGLNSLLVKILKTSINIELVDYIVPYILPLTLQLDKVKDACNIADISIDTLFLILGSIRYKEEDHDQIIKLIETNMGWKSPKLTQYKHILAFFGVYGTVRFLERSVDQRKKLMEITVDMLFSSHLYLREQYSQNLKLFIHLFLDSEREQVIKHYIKKFKKIIKKNKLSKEIKLTYEQTNQVHGATLGLCALVEAYPYTTPPPKWLPEILSILEVKCASYGGIIGRTVKNTLAQFKKTRQDTWHIDSKFFTEEQLEDLEGVLYKSYYI</sequence>
<feature type="compositionally biased region" description="Low complexity" evidence="4">
    <location>
        <begin position="1090"/>
        <end position="1103"/>
    </location>
</feature>
<evidence type="ECO:0000313" key="8">
    <source>
        <dbReference type="EMBL" id="ONH72588.1"/>
    </source>
</evidence>
<proteinExistence type="predicted"/>
<dbReference type="PANTHER" id="PTHR32170">
    <property type="entry name" value="PROTEASOME ACTIVATOR COMPLEX SUBUNIT 4"/>
    <property type="match status" value="1"/>
</dbReference>
<protein>
    <submittedName>
        <fullName evidence="8">Proteasome activator BLM10</fullName>
    </submittedName>
</protein>
<dbReference type="Pfam" id="PF16547">
    <property type="entry name" value="BLM10_N"/>
    <property type="match status" value="1"/>
</dbReference>
<accession>A0A1V2LJ08</accession>
<dbReference type="GO" id="GO:0016504">
    <property type="term" value="F:peptidase activator activity"/>
    <property type="evidence" value="ECO:0007669"/>
    <property type="project" value="InterPro"/>
</dbReference>
<dbReference type="GO" id="GO:0000502">
    <property type="term" value="C:proteasome complex"/>
    <property type="evidence" value="ECO:0007669"/>
    <property type="project" value="UniProtKB-KW"/>
</dbReference>
<evidence type="ECO:0000256" key="1">
    <source>
        <dbReference type="ARBA" id="ARBA00022737"/>
    </source>
</evidence>
<dbReference type="InterPro" id="IPR021843">
    <property type="entry name" value="PSME4_C"/>
</dbReference>
<evidence type="ECO:0000256" key="3">
    <source>
        <dbReference type="ARBA" id="ARBA00023204"/>
    </source>
</evidence>
<dbReference type="EMBL" id="MQVM01000020">
    <property type="protein sequence ID" value="ONH72588.1"/>
    <property type="molecule type" value="Genomic_DNA"/>
</dbReference>
<evidence type="ECO:0000256" key="2">
    <source>
        <dbReference type="ARBA" id="ARBA00022763"/>
    </source>
</evidence>
<dbReference type="VEuPathDB" id="FungiDB:C5L36_0B08230"/>
<dbReference type="Gene3D" id="1.10.287.2210">
    <property type="match status" value="1"/>
</dbReference>
<dbReference type="Pfam" id="PF11919">
    <property type="entry name" value="PSME4_C"/>
    <property type="match status" value="1"/>
</dbReference>
<evidence type="ECO:0000256" key="4">
    <source>
        <dbReference type="SAM" id="MobiDB-lite"/>
    </source>
</evidence>
<dbReference type="InterPro" id="IPR035309">
    <property type="entry name" value="PSME4"/>
</dbReference>
<dbReference type="Pfam" id="PF16507">
    <property type="entry name" value="HEAT_PSME4_mid"/>
    <property type="match status" value="1"/>
</dbReference>
<feature type="domain" description="Proteasome activator Blm10 middle HEAT repeats region" evidence="6">
    <location>
        <begin position="484"/>
        <end position="1031"/>
    </location>
</feature>
<reference evidence="9" key="1">
    <citation type="journal article" date="2017" name="Genome Announc.">
        <title>Genome sequences of Cyberlindnera fabianii 65, Pichia kudriavzevii 129, and Saccharomyces cerevisiae 131 isolated from fermented masau fruits in Zimbabwe.</title>
        <authorList>
            <person name="van Rijswijck I.M.H."/>
            <person name="Derks M.F.L."/>
            <person name="Abee T."/>
            <person name="de Ridder D."/>
            <person name="Smid E.J."/>
        </authorList>
    </citation>
    <scope>NUCLEOTIDE SEQUENCE [LARGE SCALE GENOMIC DNA]</scope>
    <source>
        <strain evidence="9">129</strain>
    </source>
</reference>
<dbReference type="GO" id="GO:0070628">
    <property type="term" value="F:proteasome binding"/>
    <property type="evidence" value="ECO:0007669"/>
    <property type="project" value="InterPro"/>
</dbReference>
<organism evidence="8 9">
    <name type="scientific">Pichia kudriavzevii</name>
    <name type="common">Yeast</name>
    <name type="synonym">Issatchenkia orientalis</name>
    <dbReference type="NCBI Taxonomy" id="4909"/>
    <lineage>
        <taxon>Eukaryota</taxon>
        <taxon>Fungi</taxon>
        <taxon>Dikarya</taxon>
        <taxon>Ascomycota</taxon>
        <taxon>Saccharomycotina</taxon>
        <taxon>Pichiomycetes</taxon>
        <taxon>Pichiales</taxon>
        <taxon>Pichiaceae</taxon>
        <taxon>Pichia</taxon>
    </lineage>
</organism>
<dbReference type="GO" id="GO:0010499">
    <property type="term" value="P:proteasomal ubiquitin-independent protein catabolic process"/>
    <property type="evidence" value="ECO:0007669"/>
    <property type="project" value="TreeGrafter"/>
</dbReference>
<feature type="domain" description="Proteasome activator complex subunit 4 C-terminal" evidence="5">
    <location>
        <begin position="2083"/>
        <end position="2170"/>
    </location>
</feature>
<feature type="region of interest" description="Disordered" evidence="4">
    <location>
        <begin position="1"/>
        <end position="25"/>
    </location>
</feature>